<feature type="region of interest" description="Disordered" evidence="2">
    <location>
        <begin position="1"/>
        <end position="81"/>
    </location>
</feature>
<name>A0A0D0VTI0_CRYGA</name>
<evidence type="ECO:0000256" key="1">
    <source>
        <dbReference type="PROSITE-ProRule" id="PRU00176"/>
    </source>
</evidence>
<dbReference type="GO" id="GO:0003723">
    <property type="term" value="F:RNA binding"/>
    <property type="evidence" value="ECO:0007669"/>
    <property type="project" value="UniProtKB-UniRule"/>
</dbReference>
<evidence type="ECO:0000256" key="2">
    <source>
        <dbReference type="SAM" id="MobiDB-lite"/>
    </source>
</evidence>
<dbReference type="Pfam" id="PF00076">
    <property type="entry name" value="RRM_1"/>
    <property type="match status" value="1"/>
</dbReference>
<dbReference type="SMART" id="SM00360">
    <property type="entry name" value="RRM"/>
    <property type="match status" value="1"/>
</dbReference>
<dbReference type="OrthoDB" id="439808at2759"/>
<feature type="compositionally biased region" description="Basic and acidic residues" evidence="2">
    <location>
        <begin position="214"/>
        <end position="263"/>
    </location>
</feature>
<feature type="compositionally biased region" description="Basic and acidic residues" evidence="2">
    <location>
        <begin position="183"/>
        <end position="207"/>
    </location>
</feature>
<proteinExistence type="predicted"/>
<dbReference type="Gene3D" id="3.30.70.330">
    <property type="match status" value="1"/>
</dbReference>
<dbReference type="InterPro" id="IPR003954">
    <property type="entry name" value="RRM_euk-type"/>
</dbReference>
<dbReference type="AlphaFoldDB" id="A0A0D0VTI0"/>
<gene>
    <name evidence="4" type="ORF">I312_00262</name>
</gene>
<dbReference type="EMBL" id="KN847973">
    <property type="protein sequence ID" value="KIR50326.1"/>
    <property type="molecule type" value="Genomic_DNA"/>
</dbReference>
<keyword evidence="1" id="KW-0694">RNA-binding</keyword>
<protein>
    <submittedName>
        <fullName evidence="4">Transformer-2 protein</fullName>
    </submittedName>
</protein>
<dbReference type="PROSITE" id="PS50102">
    <property type="entry name" value="RRM"/>
    <property type="match status" value="1"/>
</dbReference>
<sequence>MSQPESSVAPPRDSYDERAASPPPRDYAEDKYSTRPPPAKYDDEFRDDSYSAKGGDTYRNDRPAIEAPRRPAQAPPPVNPNPVLGVFGLSIRTRERDLEDEFMRYGDVEKVVIVYDQRTDRSRGFGFITMRTTEDAARCIEKLNGLSLHGRNIRVDYSATQKPHSSTPGQYMGAKRPIPGDDSYGRGRYDDRRGGYGDRRHDDRRDYYGSSSSRYDDRDSSYRDSYSSRRTGDPYEGRSRRDDYGYDKYDKHDKYADYDYDKRSSRRSRYSASPARSTAAPVPEVPRY</sequence>
<dbReference type="InterPro" id="IPR050441">
    <property type="entry name" value="RBM"/>
</dbReference>
<dbReference type="CDD" id="cd12363">
    <property type="entry name" value="RRM_TRA2"/>
    <property type="match status" value="1"/>
</dbReference>
<feature type="region of interest" description="Disordered" evidence="2">
    <location>
        <begin position="158"/>
        <end position="288"/>
    </location>
</feature>
<feature type="compositionally biased region" description="Polar residues" evidence="2">
    <location>
        <begin position="158"/>
        <end position="169"/>
    </location>
</feature>
<accession>A0A0D0VTI0</accession>
<feature type="domain" description="RRM" evidence="3">
    <location>
        <begin position="82"/>
        <end position="160"/>
    </location>
</feature>
<feature type="compositionally biased region" description="Basic and acidic residues" evidence="2">
    <location>
        <begin position="40"/>
        <end position="69"/>
    </location>
</feature>
<dbReference type="SMART" id="SM00361">
    <property type="entry name" value="RRM_1"/>
    <property type="match status" value="1"/>
</dbReference>
<reference evidence="4" key="1">
    <citation type="submission" date="2015-01" db="EMBL/GenBank/DDBJ databases">
        <title>The Genome Sequence of Cryptococcus gattii CA1280.</title>
        <authorList>
            <consortium name="The Broad Institute Genomics Platform"/>
            <person name="Cuomo C."/>
            <person name="Litvintseva A."/>
            <person name="Chen Y."/>
            <person name="Heitman J."/>
            <person name="Sun S."/>
            <person name="Springer D."/>
            <person name="Dromer F."/>
            <person name="Young S."/>
            <person name="Zeng Q."/>
            <person name="Gargeya S."/>
            <person name="Abouelleil A."/>
            <person name="Alvarado L."/>
            <person name="Chapman S.B."/>
            <person name="Gainer-Dewar J."/>
            <person name="Goldberg J."/>
            <person name="Griggs A."/>
            <person name="Gujja S."/>
            <person name="Hansen M."/>
            <person name="Howarth C."/>
            <person name="Imamovic A."/>
            <person name="Larimer J."/>
            <person name="Murphy C."/>
            <person name="Naylor J."/>
            <person name="Pearson M."/>
            <person name="Priest M."/>
            <person name="Roberts A."/>
            <person name="Saif S."/>
            <person name="Shea T."/>
            <person name="Sykes S."/>
            <person name="Wortman J."/>
            <person name="Nusbaum C."/>
            <person name="Birren B."/>
        </authorList>
    </citation>
    <scope>NUCLEOTIDE SEQUENCE [LARGE SCALE GENOMIC DNA]</scope>
    <source>
        <strain evidence="4">CA1280</strain>
    </source>
</reference>
<dbReference type="InterPro" id="IPR012677">
    <property type="entry name" value="Nucleotide-bd_a/b_plait_sf"/>
</dbReference>
<evidence type="ECO:0000259" key="3">
    <source>
        <dbReference type="PROSITE" id="PS50102"/>
    </source>
</evidence>
<organism evidence="4">
    <name type="scientific">Cryptococcus bacillisporus CA1280</name>
    <dbReference type="NCBI Taxonomy" id="1296109"/>
    <lineage>
        <taxon>Eukaryota</taxon>
        <taxon>Fungi</taxon>
        <taxon>Dikarya</taxon>
        <taxon>Basidiomycota</taxon>
        <taxon>Agaricomycotina</taxon>
        <taxon>Tremellomycetes</taxon>
        <taxon>Tremellales</taxon>
        <taxon>Cryptococcaceae</taxon>
        <taxon>Cryptococcus</taxon>
        <taxon>Cryptococcus gattii species complex</taxon>
    </lineage>
</organism>
<evidence type="ECO:0000313" key="4">
    <source>
        <dbReference type="EMBL" id="KIR50326.1"/>
    </source>
</evidence>
<dbReference type="InterPro" id="IPR000504">
    <property type="entry name" value="RRM_dom"/>
</dbReference>
<dbReference type="HOGENOM" id="CLU_050438_5_0_1"/>
<dbReference type="SUPFAM" id="SSF54928">
    <property type="entry name" value="RNA-binding domain, RBD"/>
    <property type="match status" value="1"/>
</dbReference>
<dbReference type="FunFam" id="3.30.70.330:FF:000633">
    <property type="entry name" value="Unplaced genomic scaffold supercont2.4, whole genome shotgun sequence"/>
    <property type="match status" value="1"/>
</dbReference>
<dbReference type="InterPro" id="IPR035979">
    <property type="entry name" value="RBD_domain_sf"/>
</dbReference>
<dbReference type="PANTHER" id="PTHR48034">
    <property type="entry name" value="TRANSFORMER-2 SEX-DETERMINING PROTEIN-RELATED"/>
    <property type="match status" value="1"/>
</dbReference>